<evidence type="ECO:0000256" key="1">
    <source>
        <dbReference type="ARBA" id="ARBA00004141"/>
    </source>
</evidence>
<dbReference type="InterPro" id="IPR036259">
    <property type="entry name" value="MFS_trans_sf"/>
</dbReference>
<feature type="transmembrane region" description="Helical" evidence="6">
    <location>
        <begin position="469"/>
        <end position="490"/>
    </location>
</feature>
<feature type="transmembrane region" description="Helical" evidence="6">
    <location>
        <begin position="81"/>
        <end position="97"/>
    </location>
</feature>
<dbReference type="PANTHER" id="PTHR19432:SF35">
    <property type="entry name" value="SOLUTE CARRIER FAMILY 45 MEMBER 3 ISOFORM X1"/>
    <property type="match status" value="1"/>
</dbReference>
<protein>
    <submittedName>
        <fullName evidence="7">MFS transporter</fullName>
    </submittedName>
</protein>
<comment type="subcellular location">
    <subcellularLocation>
        <location evidence="1">Membrane</location>
        <topology evidence="1">Multi-pass membrane protein</topology>
    </subcellularLocation>
</comment>
<gene>
    <name evidence="7" type="ORF">C4F51_14900</name>
</gene>
<sequence length="497" mass="55144">MNVKPQLSFWQIWNMCFGFLGIQFGFALQNTNVSRVFQTLGASIDDIPLLWIAAPVTGLLVQPIIGYWSDRTWSTLGRRRPFILYGAIAASLALIVMPNSPTLWIAAGMLWVLDASINITMEPFRALTGDMLPESQRATGFTLQSFFIGVGAVIASALPWIFSNWLGIANTAPEGVIPDSVIYAFYCGAVIYLLSVLWTVLKTREYTPQQMAAFDGLREESRQKHNDPGIQHRFSRNGIYYLAAAMLFTLVIYWRNWDAQLYILCGLLATFALLQMIAGQLQNKQRLNNAWFQITNDLYQMPNTMKQLAVVQFFSWFALFSMWIYTTPAVTSHHYQTTDTTSLAYNQGADLVAILFAAYNGFAALAALIIPFLVKKTGAQIAHALCLVCGGLGLISFWLITDPSWLIFSMVGVGIAWASILSLPYAMLSCALPAHKMGIYIGIFNFFIVIPQILAASLLGLLLREVLQGSTLMVLVAGGGSFILAALFSLRVRWQSV</sequence>
<feature type="transmembrane region" description="Helical" evidence="6">
    <location>
        <begin position="381"/>
        <end position="400"/>
    </location>
</feature>
<evidence type="ECO:0000256" key="4">
    <source>
        <dbReference type="ARBA" id="ARBA00022989"/>
    </source>
</evidence>
<accession>A0A928V861</accession>
<feature type="transmembrane region" description="Helical" evidence="6">
    <location>
        <begin position="406"/>
        <end position="427"/>
    </location>
</feature>
<evidence type="ECO:0000256" key="6">
    <source>
        <dbReference type="SAM" id="Phobius"/>
    </source>
</evidence>
<feature type="transmembrane region" description="Helical" evidence="6">
    <location>
        <begin position="351"/>
        <end position="374"/>
    </location>
</feature>
<keyword evidence="8" id="KW-1185">Reference proteome</keyword>
<dbReference type="AlphaFoldDB" id="A0A928V861"/>
<name>A0A928V861_9GAMM</name>
<dbReference type="GO" id="GO:0022857">
    <property type="term" value="F:transmembrane transporter activity"/>
    <property type="evidence" value="ECO:0007669"/>
    <property type="project" value="InterPro"/>
</dbReference>
<evidence type="ECO:0000256" key="5">
    <source>
        <dbReference type="ARBA" id="ARBA00023136"/>
    </source>
</evidence>
<dbReference type="RefSeq" id="WP_193911071.1">
    <property type="nucleotide sequence ID" value="NZ_PRDL01000001.1"/>
</dbReference>
<evidence type="ECO:0000313" key="8">
    <source>
        <dbReference type="Proteomes" id="UP000652567"/>
    </source>
</evidence>
<keyword evidence="5 6" id="KW-0472">Membrane</keyword>
<feature type="transmembrane region" description="Helical" evidence="6">
    <location>
        <begin position="261"/>
        <end position="278"/>
    </location>
</feature>
<evidence type="ECO:0000313" key="7">
    <source>
        <dbReference type="EMBL" id="MBE8718472.1"/>
    </source>
</evidence>
<feature type="transmembrane region" description="Helical" evidence="6">
    <location>
        <begin position="141"/>
        <end position="162"/>
    </location>
</feature>
<feature type="transmembrane region" description="Helical" evidence="6">
    <location>
        <begin position="439"/>
        <end position="463"/>
    </location>
</feature>
<dbReference type="Gene3D" id="1.20.1250.20">
    <property type="entry name" value="MFS general substrate transporter like domains"/>
    <property type="match status" value="2"/>
</dbReference>
<keyword evidence="2" id="KW-0813">Transport</keyword>
<feature type="transmembrane region" description="Helical" evidence="6">
    <location>
        <begin position="103"/>
        <end position="121"/>
    </location>
</feature>
<organism evidence="7 8">
    <name type="scientific">Cellvibrio polysaccharolyticus</name>
    <dbReference type="NCBI Taxonomy" id="2082724"/>
    <lineage>
        <taxon>Bacteria</taxon>
        <taxon>Pseudomonadati</taxon>
        <taxon>Pseudomonadota</taxon>
        <taxon>Gammaproteobacteria</taxon>
        <taxon>Cellvibrionales</taxon>
        <taxon>Cellvibrionaceae</taxon>
        <taxon>Cellvibrio</taxon>
    </lineage>
</organism>
<feature type="transmembrane region" description="Helical" evidence="6">
    <location>
        <begin position="12"/>
        <end position="29"/>
    </location>
</feature>
<comment type="caution">
    <text evidence="7">The sequence shown here is derived from an EMBL/GenBank/DDBJ whole genome shotgun (WGS) entry which is preliminary data.</text>
</comment>
<feature type="transmembrane region" description="Helical" evidence="6">
    <location>
        <begin position="308"/>
        <end position="325"/>
    </location>
</feature>
<feature type="transmembrane region" description="Helical" evidence="6">
    <location>
        <begin position="238"/>
        <end position="255"/>
    </location>
</feature>
<dbReference type="EMBL" id="PRDL01000001">
    <property type="protein sequence ID" value="MBE8718472.1"/>
    <property type="molecule type" value="Genomic_DNA"/>
</dbReference>
<dbReference type="Proteomes" id="UP000652567">
    <property type="component" value="Unassembled WGS sequence"/>
</dbReference>
<keyword evidence="4 6" id="KW-1133">Transmembrane helix</keyword>
<proteinExistence type="predicted"/>
<dbReference type="PANTHER" id="PTHR19432">
    <property type="entry name" value="SUGAR TRANSPORTER"/>
    <property type="match status" value="1"/>
</dbReference>
<dbReference type="InterPro" id="IPR011701">
    <property type="entry name" value="MFS"/>
</dbReference>
<dbReference type="GO" id="GO:0016020">
    <property type="term" value="C:membrane"/>
    <property type="evidence" value="ECO:0007669"/>
    <property type="project" value="UniProtKB-SubCell"/>
</dbReference>
<evidence type="ECO:0000256" key="3">
    <source>
        <dbReference type="ARBA" id="ARBA00022692"/>
    </source>
</evidence>
<feature type="transmembrane region" description="Helical" evidence="6">
    <location>
        <begin position="49"/>
        <end position="69"/>
    </location>
</feature>
<dbReference type="SUPFAM" id="SSF103473">
    <property type="entry name" value="MFS general substrate transporter"/>
    <property type="match status" value="1"/>
</dbReference>
<keyword evidence="3 6" id="KW-0812">Transmembrane</keyword>
<dbReference type="Pfam" id="PF07690">
    <property type="entry name" value="MFS_1"/>
    <property type="match status" value="1"/>
</dbReference>
<evidence type="ECO:0000256" key="2">
    <source>
        <dbReference type="ARBA" id="ARBA00022448"/>
    </source>
</evidence>
<feature type="transmembrane region" description="Helical" evidence="6">
    <location>
        <begin position="182"/>
        <end position="201"/>
    </location>
</feature>
<reference evidence="7" key="1">
    <citation type="submission" date="2018-07" db="EMBL/GenBank/DDBJ databases">
        <title>Genome assembly of strain Ka43.</title>
        <authorList>
            <person name="Kukolya J."/>
            <person name="Nagy I."/>
            <person name="Horvath B."/>
            <person name="Toth A."/>
        </authorList>
    </citation>
    <scope>NUCLEOTIDE SEQUENCE</scope>
    <source>
        <strain evidence="7">KB43</strain>
    </source>
</reference>